<organism evidence="10 11">
    <name type="scientific">Dyadobacter jiangsuensis</name>
    <dbReference type="NCBI Taxonomy" id="1591085"/>
    <lineage>
        <taxon>Bacteria</taxon>
        <taxon>Pseudomonadati</taxon>
        <taxon>Bacteroidota</taxon>
        <taxon>Cytophagia</taxon>
        <taxon>Cytophagales</taxon>
        <taxon>Spirosomataceae</taxon>
        <taxon>Dyadobacter</taxon>
    </lineage>
</organism>
<keyword evidence="11" id="KW-1185">Reference proteome</keyword>
<dbReference type="InterPro" id="IPR023997">
    <property type="entry name" value="TonB-dep_OMP_SusC/RagA_CS"/>
</dbReference>
<dbReference type="SUPFAM" id="SSF49464">
    <property type="entry name" value="Carboxypeptidase regulatory domain-like"/>
    <property type="match status" value="1"/>
</dbReference>
<evidence type="ECO:0000256" key="5">
    <source>
        <dbReference type="ARBA" id="ARBA00023136"/>
    </source>
</evidence>
<comment type="subcellular location">
    <subcellularLocation>
        <location evidence="1 7">Cell outer membrane</location>
        <topology evidence="1 7">Multi-pass membrane protein</topology>
    </subcellularLocation>
</comment>
<accession>A0A2P8GB27</accession>
<dbReference type="PROSITE" id="PS52016">
    <property type="entry name" value="TONB_DEPENDENT_REC_3"/>
    <property type="match status" value="1"/>
</dbReference>
<reference evidence="10 11" key="1">
    <citation type="submission" date="2018-03" db="EMBL/GenBank/DDBJ databases">
        <title>Genomic Encyclopedia of Archaeal and Bacterial Type Strains, Phase II (KMG-II): from individual species to whole genera.</title>
        <authorList>
            <person name="Goeker M."/>
        </authorList>
    </citation>
    <scope>NUCLEOTIDE SEQUENCE [LARGE SCALE GENOMIC DNA]</scope>
    <source>
        <strain evidence="10 11">DSM 29057</strain>
    </source>
</reference>
<keyword evidence="8" id="KW-1133">Transmembrane helix</keyword>
<evidence type="ECO:0000256" key="3">
    <source>
        <dbReference type="ARBA" id="ARBA00022452"/>
    </source>
</evidence>
<evidence type="ECO:0000259" key="9">
    <source>
        <dbReference type="Pfam" id="PF07715"/>
    </source>
</evidence>
<evidence type="ECO:0000256" key="4">
    <source>
        <dbReference type="ARBA" id="ARBA00022692"/>
    </source>
</evidence>
<dbReference type="InterPro" id="IPR008969">
    <property type="entry name" value="CarboxyPept-like_regulatory"/>
</dbReference>
<dbReference type="Proteomes" id="UP000241964">
    <property type="component" value="Unassembled WGS sequence"/>
</dbReference>
<proteinExistence type="inferred from homology"/>
<dbReference type="NCBIfam" id="TIGR04057">
    <property type="entry name" value="SusC_RagA_signa"/>
    <property type="match status" value="1"/>
</dbReference>
<protein>
    <submittedName>
        <fullName evidence="10">TonB-linked SusC/RagA family outer membrane protein</fullName>
    </submittedName>
</protein>
<keyword evidence="2 7" id="KW-0813">Transport</keyword>
<dbReference type="Gene3D" id="2.60.40.1120">
    <property type="entry name" value="Carboxypeptidase-like, regulatory domain"/>
    <property type="match status" value="1"/>
</dbReference>
<comment type="similarity">
    <text evidence="7">Belongs to the TonB-dependent receptor family.</text>
</comment>
<gene>
    <name evidence="10" type="ORF">CLV60_10334</name>
</gene>
<name>A0A2P8GB27_9BACT</name>
<keyword evidence="3 7" id="KW-1134">Transmembrane beta strand</keyword>
<dbReference type="FunFam" id="2.170.130.10:FF:000003">
    <property type="entry name" value="SusC/RagA family TonB-linked outer membrane protein"/>
    <property type="match status" value="1"/>
</dbReference>
<keyword evidence="4 7" id="KW-0812">Transmembrane</keyword>
<dbReference type="Gene3D" id="2.170.130.10">
    <property type="entry name" value="TonB-dependent receptor, plug domain"/>
    <property type="match status" value="1"/>
</dbReference>
<feature type="transmembrane region" description="Helical" evidence="8">
    <location>
        <begin position="20"/>
        <end position="44"/>
    </location>
</feature>
<dbReference type="Pfam" id="PF13715">
    <property type="entry name" value="CarbopepD_reg_2"/>
    <property type="match status" value="1"/>
</dbReference>
<dbReference type="InterPro" id="IPR037066">
    <property type="entry name" value="Plug_dom_sf"/>
</dbReference>
<evidence type="ECO:0000313" key="11">
    <source>
        <dbReference type="Proteomes" id="UP000241964"/>
    </source>
</evidence>
<comment type="caution">
    <text evidence="10">The sequence shown here is derived from an EMBL/GenBank/DDBJ whole genome shotgun (WGS) entry which is preliminary data.</text>
</comment>
<dbReference type="Pfam" id="PF07715">
    <property type="entry name" value="Plug"/>
    <property type="match status" value="1"/>
</dbReference>
<evidence type="ECO:0000256" key="1">
    <source>
        <dbReference type="ARBA" id="ARBA00004571"/>
    </source>
</evidence>
<evidence type="ECO:0000313" key="10">
    <source>
        <dbReference type="EMBL" id="PSL31168.1"/>
    </source>
</evidence>
<dbReference type="Gene3D" id="2.40.170.20">
    <property type="entry name" value="TonB-dependent receptor, beta-barrel domain"/>
    <property type="match status" value="1"/>
</dbReference>
<dbReference type="GO" id="GO:0009279">
    <property type="term" value="C:cell outer membrane"/>
    <property type="evidence" value="ECO:0007669"/>
    <property type="project" value="UniProtKB-SubCell"/>
</dbReference>
<dbReference type="InterPro" id="IPR023996">
    <property type="entry name" value="TonB-dep_OMP_SusC/RagA"/>
</dbReference>
<dbReference type="AlphaFoldDB" id="A0A2P8GB27"/>
<evidence type="ECO:0000256" key="6">
    <source>
        <dbReference type="ARBA" id="ARBA00023237"/>
    </source>
</evidence>
<evidence type="ECO:0000256" key="8">
    <source>
        <dbReference type="SAM" id="Phobius"/>
    </source>
</evidence>
<dbReference type="EMBL" id="PYAS01000003">
    <property type="protein sequence ID" value="PSL31168.1"/>
    <property type="molecule type" value="Genomic_DNA"/>
</dbReference>
<evidence type="ECO:0000256" key="7">
    <source>
        <dbReference type="PROSITE-ProRule" id="PRU01360"/>
    </source>
</evidence>
<dbReference type="Gene3D" id="3.55.50.30">
    <property type="match status" value="1"/>
</dbReference>
<keyword evidence="5 7" id="KW-0472">Membrane</keyword>
<dbReference type="InterPro" id="IPR012910">
    <property type="entry name" value="Plug_dom"/>
</dbReference>
<feature type="domain" description="TonB-dependent receptor plug" evidence="9">
    <location>
        <begin position="231"/>
        <end position="336"/>
    </location>
</feature>
<dbReference type="SUPFAM" id="SSF56935">
    <property type="entry name" value="Porins"/>
    <property type="match status" value="1"/>
</dbReference>
<dbReference type="InterPro" id="IPR036942">
    <property type="entry name" value="Beta-barrel_TonB_sf"/>
</dbReference>
<keyword evidence="6 7" id="KW-0998">Cell outer membrane</keyword>
<dbReference type="InterPro" id="IPR039426">
    <property type="entry name" value="TonB-dep_rcpt-like"/>
</dbReference>
<evidence type="ECO:0000256" key="2">
    <source>
        <dbReference type="ARBA" id="ARBA00022448"/>
    </source>
</evidence>
<sequence>MYEERVVPLRRNGISAWRKLILIMKLCLIMVLCGVLEVAAATVYGQNATIRVKNAPIREVFRMLKKQTGVDFLYVSDDLKDTRPVTINVSNVSLDKILDACMEGQPLYYTVDKATVLVRRKPVTVRQPEAEAPKEQVQKAPITGKVLDTDGTPLVGASVVVKNSNGIGTATDASGIFSVPAEKGDVLVISFIGYISKEVVVKGDGDIKVVLEVENKSLGDVIVLGYGATTKQSIVSSVVQVSSAELKTAPTANLSSMLQGRLPGLVTRQASGQPGSDGASLLVRGMNTLSGSSPLIIVDGIERGFPQINPDEVESVTVLKDAASAAVYGARAANGVILVTTKRGTVQKPTITFNSSLALSSNTRFPKFLNGPEYAQWYNKAQEMDGVAETARRFTAEEIGRINNGDPEKGVFGNTDWFDLLFRKSAPIYTNNLSLNGGSDKFKYFVSVGSYNQQGAIARTSNNRYNFRANIDAQVSDRFKAAFGIAVRDETTTQPGLSAGLGNTYASIFSQAMMSYPFLRPTNAEGMPVGSFNAGNGNQNPLAARDLSGKQDTRANNMQGNITLQYDLPFIEGLNLKVNGAFDKGYSMRKAAVLPYLLSVYNNATRTFTETYARHALTGNATINQWFADSWQTTVQPSINFNRTFGAHKVGGMFLYEYIRNNGTSMSAGRRGFPITDIMDLNYGEEVINDLVKGGHSMFHRAGYVSRLTYDYKGKYLAEFTGRYDGSTRLPSRNRWGLFPAVALGWRISDENFFKQNVHFVNDLKLRVSSGRLGNDAVGDYAYIRTMAMGADPVALIGDKIVRSLGVNNVPNKDIKWETTTTYNAGFESTLWNGLLGVEADVFYNVTKDILQPQSGLMPPSMGGYYPATVNSGVVDNRGFELILTHRKSVGDFYYNVRGNVSWARNRVIETTENVNVPDHLRRTGRQIGMKYGFVADGLFQSEEEIANSALFGPSKVGEVKLKDLNGDGRITWDQDWTAIGRSSTPEMMFGLNVGGGYKAFDFNLFFQGAAIADVALSGLYSSSGVYDNTFYTMAFYQDGNSPKYLAEGAWTPENTNAKYPRLSTLPAQSGGKFSSWWIRDASYLRLKSAQIGYTLPAALTRKLKIENLRIHVSGSNLFTLTGLDYLDPEMPDVNQGYYPQQKLFEAGLSLSF</sequence>
<dbReference type="NCBIfam" id="TIGR04056">
    <property type="entry name" value="OMP_RagA_SusC"/>
    <property type="match status" value="1"/>
</dbReference>